<evidence type="ECO:0000256" key="1">
    <source>
        <dbReference type="SAM" id="SignalP"/>
    </source>
</evidence>
<organism evidence="2 3">
    <name type="scientific">Immersiella caudata</name>
    <dbReference type="NCBI Taxonomy" id="314043"/>
    <lineage>
        <taxon>Eukaryota</taxon>
        <taxon>Fungi</taxon>
        <taxon>Dikarya</taxon>
        <taxon>Ascomycota</taxon>
        <taxon>Pezizomycotina</taxon>
        <taxon>Sordariomycetes</taxon>
        <taxon>Sordariomycetidae</taxon>
        <taxon>Sordariales</taxon>
        <taxon>Lasiosphaeriaceae</taxon>
        <taxon>Immersiella</taxon>
    </lineage>
</organism>
<proteinExistence type="predicted"/>
<reference evidence="2" key="1">
    <citation type="submission" date="2023-06" db="EMBL/GenBank/DDBJ databases">
        <title>Genome-scale phylogeny and comparative genomics of the fungal order Sordariales.</title>
        <authorList>
            <consortium name="Lawrence Berkeley National Laboratory"/>
            <person name="Hensen N."/>
            <person name="Bonometti L."/>
            <person name="Westerberg I."/>
            <person name="Brannstrom I.O."/>
            <person name="Guillou S."/>
            <person name="Cros-Aarteil S."/>
            <person name="Calhoun S."/>
            <person name="Haridas S."/>
            <person name="Kuo A."/>
            <person name="Mondo S."/>
            <person name="Pangilinan J."/>
            <person name="Riley R."/>
            <person name="Labutti K."/>
            <person name="Andreopoulos B."/>
            <person name="Lipzen A."/>
            <person name="Chen C."/>
            <person name="Yanf M."/>
            <person name="Daum C."/>
            <person name="Ng V."/>
            <person name="Clum A."/>
            <person name="Steindorff A."/>
            <person name="Ohm R."/>
            <person name="Martin F."/>
            <person name="Silar P."/>
            <person name="Natvig D."/>
            <person name="Lalanne C."/>
            <person name="Gautier V."/>
            <person name="Ament-Velasquez S.L."/>
            <person name="Kruys A."/>
            <person name="Hutchinson M.I."/>
            <person name="Powell A.J."/>
            <person name="Barry K."/>
            <person name="Miller A.N."/>
            <person name="Grigoriev I.V."/>
            <person name="Debuchy R."/>
            <person name="Gladieux P."/>
            <person name="Thoren M.H."/>
            <person name="Johannesson H."/>
        </authorList>
    </citation>
    <scope>NUCLEOTIDE SEQUENCE</scope>
    <source>
        <strain evidence="2">CBS 606.72</strain>
    </source>
</reference>
<feature type="chain" id="PRO_5041329845" evidence="1">
    <location>
        <begin position="20"/>
        <end position="116"/>
    </location>
</feature>
<evidence type="ECO:0000313" key="2">
    <source>
        <dbReference type="EMBL" id="KAK0614455.1"/>
    </source>
</evidence>
<name>A0AA39WFI2_9PEZI</name>
<sequence>MYILARAHLLPLFAPITFASFRVHRLLQLQMATHNTDPGAIQAAPVAGEEDDGYDDVDTASLSSSILDYRAIHGRTYHSARHAAEYFTPNDEQQQASVVLTHQYFTVLLDGKLQIA</sequence>
<protein>
    <submittedName>
        <fullName evidence="2">Uncharacterized protein</fullName>
    </submittedName>
</protein>
<keyword evidence="3" id="KW-1185">Reference proteome</keyword>
<evidence type="ECO:0000313" key="3">
    <source>
        <dbReference type="Proteomes" id="UP001175000"/>
    </source>
</evidence>
<keyword evidence="1" id="KW-0732">Signal</keyword>
<feature type="signal peptide" evidence="1">
    <location>
        <begin position="1"/>
        <end position="19"/>
    </location>
</feature>
<accession>A0AA39WFI2</accession>
<gene>
    <name evidence="2" type="ORF">B0T14DRAFT_592862</name>
</gene>
<dbReference type="Proteomes" id="UP001175000">
    <property type="component" value="Unassembled WGS sequence"/>
</dbReference>
<dbReference type="AlphaFoldDB" id="A0AA39WFI2"/>
<dbReference type="EMBL" id="JAULSU010000006">
    <property type="protein sequence ID" value="KAK0614455.1"/>
    <property type="molecule type" value="Genomic_DNA"/>
</dbReference>
<comment type="caution">
    <text evidence="2">The sequence shown here is derived from an EMBL/GenBank/DDBJ whole genome shotgun (WGS) entry which is preliminary data.</text>
</comment>